<evidence type="ECO:0000313" key="3">
    <source>
        <dbReference type="Proteomes" id="UP000550707"/>
    </source>
</evidence>
<dbReference type="Proteomes" id="UP000550707">
    <property type="component" value="Unassembled WGS sequence"/>
</dbReference>
<name>A0A7J8BJB1_MOLMO</name>
<dbReference type="InterPro" id="IPR035091">
    <property type="entry name" value="Alpha_helix_dom_sf"/>
</dbReference>
<evidence type="ECO:0000256" key="1">
    <source>
        <dbReference type="SAM" id="MobiDB-lite"/>
    </source>
</evidence>
<proteinExistence type="predicted"/>
<sequence>MMQKKETMNKREEELKVAQMHGMDVEMHLTWIEIKFKCGIEERSKVEWEEQWCIYGFSLSAVYTSKEIPAHISTSWLLKTETILHATVTTNKQVSKTGLITIQNKIEGGRQEAPSPTPTPTQPFDFPDDNQNSKKSAAGHKTTTTSHCGPAADLGLMTWRSRSKLESIKFPLNCGEEKVL</sequence>
<reference evidence="2 3" key="1">
    <citation type="journal article" date="2020" name="Nature">
        <title>Six reference-quality genomes reveal evolution of bat adaptations.</title>
        <authorList>
            <person name="Jebb D."/>
            <person name="Huang Z."/>
            <person name="Pippel M."/>
            <person name="Hughes G.M."/>
            <person name="Lavrichenko K."/>
            <person name="Devanna P."/>
            <person name="Winkler S."/>
            <person name="Jermiin L.S."/>
            <person name="Skirmuntt E.C."/>
            <person name="Katzourakis A."/>
            <person name="Burkitt-Gray L."/>
            <person name="Ray D.A."/>
            <person name="Sullivan K.A.M."/>
            <person name="Roscito J.G."/>
            <person name="Kirilenko B.M."/>
            <person name="Davalos L.M."/>
            <person name="Corthals A.P."/>
            <person name="Power M.L."/>
            <person name="Jones G."/>
            <person name="Ransome R.D."/>
            <person name="Dechmann D.K.N."/>
            <person name="Locatelli A.G."/>
            <person name="Puechmaille S.J."/>
            <person name="Fedrigo O."/>
            <person name="Jarvis E.D."/>
            <person name="Hiller M."/>
            <person name="Vernes S.C."/>
            <person name="Myers E.W."/>
            <person name="Teeling E.C."/>
        </authorList>
    </citation>
    <scope>NUCLEOTIDE SEQUENCE [LARGE SCALE GENOMIC DNA]</scope>
    <source>
        <strain evidence="2">MMolMol1</strain>
        <tissue evidence="2">Muscle</tissue>
    </source>
</reference>
<organism evidence="2 3">
    <name type="scientific">Molossus molossus</name>
    <name type="common">Pallas' mastiff bat</name>
    <name type="synonym">Vespertilio molossus</name>
    <dbReference type="NCBI Taxonomy" id="27622"/>
    <lineage>
        <taxon>Eukaryota</taxon>
        <taxon>Metazoa</taxon>
        <taxon>Chordata</taxon>
        <taxon>Craniata</taxon>
        <taxon>Vertebrata</taxon>
        <taxon>Euteleostomi</taxon>
        <taxon>Mammalia</taxon>
        <taxon>Eutheria</taxon>
        <taxon>Laurasiatheria</taxon>
        <taxon>Chiroptera</taxon>
        <taxon>Yangochiroptera</taxon>
        <taxon>Molossidae</taxon>
        <taxon>Molossus</taxon>
    </lineage>
</organism>
<accession>A0A7J8BJB1</accession>
<feature type="region of interest" description="Disordered" evidence="1">
    <location>
        <begin position="106"/>
        <end position="147"/>
    </location>
</feature>
<keyword evidence="3" id="KW-1185">Reference proteome</keyword>
<gene>
    <name evidence="2" type="ORF">HJG59_005643</name>
</gene>
<dbReference type="InParanoid" id="A0A7J8BJB1"/>
<dbReference type="Gene3D" id="1.20.5.1130">
    <property type="entry name" value="Connexin43"/>
    <property type="match status" value="1"/>
</dbReference>
<evidence type="ECO:0000313" key="2">
    <source>
        <dbReference type="EMBL" id="KAF6398802.1"/>
    </source>
</evidence>
<comment type="caution">
    <text evidence="2">The sequence shown here is derived from an EMBL/GenBank/DDBJ whole genome shotgun (WGS) entry which is preliminary data.</text>
</comment>
<dbReference type="AlphaFoldDB" id="A0A7J8BJB1"/>
<protein>
    <submittedName>
        <fullName evidence="2">Uncharacterized protein</fullName>
    </submittedName>
</protein>
<dbReference type="EMBL" id="JACASF010000027">
    <property type="protein sequence ID" value="KAF6398802.1"/>
    <property type="molecule type" value="Genomic_DNA"/>
</dbReference>